<dbReference type="Proteomes" id="UP000248975">
    <property type="component" value="Unassembled WGS sequence"/>
</dbReference>
<accession>A0A2W5SDH2</accession>
<dbReference type="EMBL" id="QFQS01000001">
    <property type="protein sequence ID" value="PZR00190.1"/>
    <property type="molecule type" value="Genomic_DNA"/>
</dbReference>
<evidence type="ECO:0000259" key="1">
    <source>
        <dbReference type="PROSITE" id="PS50042"/>
    </source>
</evidence>
<evidence type="ECO:0000313" key="2">
    <source>
        <dbReference type="EMBL" id="PZR00190.1"/>
    </source>
</evidence>
<reference evidence="2 3" key="1">
    <citation type="submission" date="2017-08" db="EMBL/GenBank/DDBJ databases">
        <title>Infants hospitalized years apart are colonized by the same room-sourced microbial strains.</title>
        <authorList>
            <person name="Brooks B."/>
            <person name="Olm M.R."/>
            <person name="Firek B.A."/>
            <person name="Baker R."/>
            <person name="Thomas B.C."/>
            <person name="Morowitz M.J."/>
            <person name="Banfield J.F."/>
        </authorList>
    </citation>
    <scope>NUCLEOTIDE SEQUENCE [LARGE SCALE GENOMIC DNA]</scope>
    <source>
        <strain evidence="2">S2_003_000_R2_11</strain>
    </source>
</reference>
<dbReference type="InterPro" id="IPR014710">
    <property type="entry name" value="RmlC-like_jellyroll"/>
</dbReference>
<organism evidence="2 3">
    <name type="scientific">Cereibacter sphaeroides</name>
    <name type="common">Rhodobacter sphaeroides</name>
    <dbReference type="NCBI Taxonomy" id="1063"/>
    <lineage>
        <taxon>Bacteria</taxon>
        <taxon>Pseudomonadati</taxon>
        <taxon>Pseudomonadota</taxon>
        <taxon>Alphaproteobacteria</taxon>
        <taxon>Rhodobacterales</taxon>
        <taxon>Paracoccaceae</taxon>
        <taxon>Cereibacter</taxon>
    </lineage>
</organism>
<sequence length="169" mass="18061">MAMERAGVMHVVIEECRHLPDTDFAADDVLIHEGGRHGAIFVLVEGTIAVLKGSVRVARIRTPGALFGEMAILLDVPASATVVAETPVTAKVVADGAAFLASSPVVALHTARILAQRLHDSTTYLADMKTQFQDKSDHFGMVDRIIGALLNQQADKPAAISARKDDPRL</sequence>
<protein>
    <submittedName>
        <fullName evidence="2">3',5'-cyclic-nucleotide phosphodiesterase</fullName>
    </submittedName>
</protein>
<dbReference type="InterPro" id="IPR018490">
    <property type="entry name" value="cNMP-bd_dom_sf"/>
</dbReference>
<comment type="caution">
    <text evidence="2">The sequence shown here is derived from an EMBL/GenBank/DDBJ whole genome shotgun (WGS) entry which is preliminary data.</text>
</comment>
<name>A0A2W5SDH2_CERSP</name>
<proteinExistence type="predicted"/>
<dbReference type="Gene3D" id="2.60.120.10">
    <property type="entry name" value="Jelly Rolls"/>
    <property type="match status" value="1"/>
</dbReference>
<dbReference type="PROSITE" id="PS50042">
    <property type="entry name" value="CNMP_BINDING_3"/>
    <property type="match status" value="1"/>
</dbReference>
<dbReference type="CDD" id="cd00038">
    <property type="entry name" value="CAP_ED"/>
    <property type="match status" value="1"/>
</dbReference>
<dbReference type="AlphaFoldDB" id="A0A2W5SDH2"/>
<dbReference type="InterPro" id="IPR000595">
    <property type="entry name" value="cNMP-bd_dom"/>
</dbReference>
<evidence type="ECO:0000313" key="3">
    <source>
        <dbReference type="Proteomes" id="UP000248975"/>
    </source>
</evidence>
<gene>
    <name evidence="2" type="ORF">DI533_06215</name>
</gene>
<dbReference type="SMART" id="SM00100">
    <property type="entry name" value="cNMP"/>
    <property type="match status" value="1"/>
</dbReference>
<dbReference type="SUPFAM" id="SSF51206">
    <property type="entry name" value="cAMP-binding domain-like"/>
    <property type="match status" value="1"/>
</dbReference>
<feature type="domain" description="Cyclic nucleotide-binding" evidence="1">
    <location>
        <begin position="24"/>
        <end position="88"/>
    </location>
</feature>
<dbReference type="Pfam" id="PF00027">
    <property type="entry name" value="cNMP_binding"/>
    <property type="match status" value="1"/>
</dbReference>